<gene>
    <name evidence="8" type="ordered locus">Dfer_1901</name>
</gene>
<evidence type="ECO:0000256" key="4">
    <source>
        <dbReference type="ARBA" id="ARBA00022989"/>
    </source>
</evidence>
<reference evidence="8 9" key="1">
    <citation type="journal article" date="2009" name="Stand. Genomic Sci.">
        <title>Complete genome sequence of Dyadobacter fermentans type strain (NS114).</title>
        <authorList>
            <person name="Lang E."/>
            <person name="Lapidus A."/>
            <person name="Chertkov O."/>
            <person name="Brettin T."/>
            <person name="Detter J.C."/>
            <person name="Han C."/>
            <person name="Copeland A."/>
            <person name="Glavina Del Rio T."/>
            <person name="Nolan M."/>
            <person name="Chen F."/>
            <person name="Lucas S."/>
            <person name="Tice H."/>
            <person name="Cheng J.F."/>
            <person name="Land M."/>
            <person name="Hauser L."/>
            <person name="Chang Y.J."/>
            <person name="Jeffries C.D."/>
            <person name="Kopitz M."/>
            <person name="Bruce D."/>
            <person name="Goodwin L."/>
            <person name="Pitluck S."/>
            <person name="Ovchinnikova G."/>
            <person name="Pati A."/>
            <person name="Ivanova N."/>
            <person name="Mavrommatis K."/>
            <person name="Chen A."/>
            <person name="Palaniappan K."/>
            <person name="Chain P."/>
            <person name="Bristow J."/>
            <person name="Eisen J.A."/>
            <person name="Markowitz V."/>
            <person name="Hugenholtz P."/>
            <person name="Goker M."/>
            <person name="Rohde M."/>
            <person name="Kyrpides N.C."/>
            <person name="Klenk H.P."/>
        </authorList>
    </citation>
    <scope>NUCLEOTIDE SEQUENCE [LARGE SCALE GENOMIC DNA]</scope>
    <source>
        <strain evidence="9">ATCC 700827 / DSM 18053 / CIP 107007 / KCTC 52180 / NS114</strain>
    </source>
</reference>
<comment type="subcellular location">
    <subcellularLocation>
        <location evidence="1">Membrane</location>
        <topology evidence="1">Multi-pass membrane protein</topology>
    </subcellularLocation>
</comment>
<name>C6VW03_DYAFD</name>
<dbReference type="InterPro" id="IPR020846">
    <property type="entry name" value="MFS_dom"/>
</dbReference>
<feature type="transmembrane region" description="Helical" evidence="6">
    <location>
        <begin position="308"/>
        <end position="325"/>
    </location>
</feature>
<evidence type="ECO:0000313" key="8">
    <source>
        <dbReference type="EMBL" id="ACT93135.1"/>
    </source>
</evidence>
<feature type="transmembrane region" description="Helical" evidence="6">
    <location>
        <begin position="252"/>
        <end position="273"/>
    </location>
</feature>
<dbReference type="PANTHER" id="PTHR23505:SF79">
    <property type="entry name" value="PROTEIN SPINSTER"/>
    <property type="match status" value="1"/>
</dbReference>
<dbReference type="GO" id="GO:0022857">
    <property type="term" value="F:transmembrane transporter activity"/>
    <property type="evidence" value="ECO:0007669"/>
    <property type="project" value="InterPro"/>
</dbReference>
<keyword evidence="3 6" id="KW-0812">Transmembrane</keyword>
<dbReference type="STRING" id="471854.Dfer_1901"/>
<keyword evidence="4 6" id="KW-1133">Transmembrane helix</keyword>
<dbReference type="AlphaFoldDB" id="C6VW03"/>
<evidence type="ECO:0000256" key="3">
    <source>
        <dbReference type="ARBA" id="ARBA00022692"/>
    </source>
</evidence>
<dbReference type="GO" id="GO:0016020">
    <property type="term" value="C:membrane"/>
    <property type="evidence" value="ECO:0007669"/>
    <property type="project" value="UniProtKB-SubCell"/>
</dbReference>
<organism evidence="8 9">
    <name type="scientific">Dyadobacter fermentans (strain ATCC 700827 / DSM 18053 / CIP 107007 / KCTC 52180 / NS114)</name>
    <dbReference type="NCBI Taxonomy" id="471854"/>
    <lineage>
        <taxon>Bacteria</taxon>
        <taxon>Pseudomonadati</taxon>
        <taxon>Bacteroidota</taxon>
        <taxon>Cytophagia</taxon>
        <taxon>Cytophagales</taxon>
        <taxon>Spirosomataceae</taxon>
        <taxon>Dyadobacter</taxon>
    </lineage>
</organism>
<dbReference type="Gene3D" id="1.20.1250.20">
    <property type="entry name" value="MFS general substrate transporter like domains"/>
    <property type="match status" value="1"/>
</dbReference>
<feature type="transmembrane region" description="Helical" evidence="6">
    <location>
        <begin position="133"/>
        <end position="153"/>
    </location>
</feature>
<keyword evidence="9" id="KW-1185">Reference proteome</keyword>
<evidence type="ECO:0000256" key="6">
    <source>
        <dbReference type="SAM" id="Phobius"/>
    </source>
</evidence>
<keyword evidence="2" id="KW-0813">Transport</keyword>
<feature type="transmembrane region" description="Helical" evidence="6">
    <location>
        <begin position="377"/>
        <end position="395"/>
    </location>
</feature>
<dbReference type="HOGENOM" id="CLU_001265_5_12_10"/>
<feature type="transmembrane region" description="Helical" evidence="6">
    <location>
        <begin position="212"/>
        <end position="232"/>
    </location>
</feature>
<evidence type="ECO:0000256" key="1">
    <source>
        <dbReference type="ARBA" id="ARBA00004141"/>
    </source>
</evidence>
<dbReference type="InterPro" id="IPR036259">
    <property type="entry name" value="MFS_trans_sf"/>
</dbReference>
<evidence type="ECO:0000256" key="2">
    <source>
        <dbReference type="ARBA" id="ARBA00022448"/>
    </source>
</evidence>
<dbReference type="InterPro" id="IPR044770">
    <property type="entry name" value="MFS_spinster-like"/>
</dbReference>
<accession>C6VW03</accession>
<feature type="transmembrane region" description="Helical" evidence="6">
    <location>
        <begin position="346"/>
        <end position="365"/>
    </location>
</feature>
<evidence type="ECO:0000313" key="9">
    <source>
        <dbReference type="Proteomes" id="UP000002011"/>
    </source>
</evidence>
<dbReference type="Proteomes" id="UP000002011">
    <property type="component" value="Chromosome"/>
</dbReference>
<keyword evidence="5 6" id="KW-0472">Membrane</keyword>
<feature type="domain" description="Major facilitator superfamily (MFS) profile" evidence="7">
    <location>
        <begin position="8"/>
        <end position="400"/>
    </location>
</feature>
<protein>
    <submittedName>
        <fullName evidence="8">Major facilitator superfamily MFS_1</fullName>
    </submittedName>
</protein>
<dbReference type="SUPFAM" id="SSF103473">
    <property type="entry name" value="MFS general substrate transporter"/>
    <property type="match status" value="1"/>
</dbReference>
<dbReference type="InterPro" id="IPR011701">
    <property type="entry name" value="MFS"/>
</dbReference>
<proteinExistence type="predicted"/>
<feature type="transmembrane region" description="Helical" evidence="6">
    <location>
        <begin position="159"/>
        <end position="181"/>
    </location>
</feature>
<dbReference type="Pfam" id="PF07690">
    <property type="entry name" value="MFS_1"/>
    <property type="match status" value="1"/>
</dbReference>
<dbReference type="PANTHER" id="PTHR23505">
    <property type="entry name" value="SPINSTER"/>
    <property type="match status" value="1"/>
</dbReference>
<feature type="transmembrane region" description="Helical" evidence="6">
    <location>
        <begin position="99"/>
        <end position="121"/>
    </location>
</feature>
<dbReference type="EMBL" id="CP001619">
    <property type="protein sequence ID" value="ACT93135.1"/>
    <property type="molecule type" value="Genomic_DNA"/>
</dbReference>
<dbReference type="KEGG" id="dfe:Dfer_1901"/>
<feature type="transmembrane region" description="Helical" evidence="6">
    <location>
        <begin position="46"/>
        <end position="66"/>
    </location>
</feature>
<dbReference type="PROSITE" id="PS50850">
    <property type="entry name" value="MFS"/>
    <property type="match status" value="1"/>
</dbReference>
<evidence type="ECO:0000256" key="5">
    <source>
        <dbReference type="ARBA" id="ARBA00023136"/>
    </source>
</evidence>
<dbReference type="eggNOG" id="COG2271">
    <property type="taxonomic scope" value="Bacteria"/>
</dbReference>
<sequence length="405" mass="44450">MPSGAWRIVILLCFVGCLNYLDRTMITTMRTSIIEAMPMSDAQFGLLTSVFLWVYGILSPFAGYLADHFNRSRVIICSLFVWSAVTWLTSYVTTFEQLVATRILMGVSEACYLPAAVALIVDYHKTTTRSLASGIHIAGVMVGQSLGFVGGWIAEDHDWTAPFSVFGLVGIGYSFVLLWLLRDAPESNEAAEKSDEPKIDFFQALRSLFGQWSFILLVIFWSLLGIIGWMVMGWMPTYYKEHFNLTQGMAGLYATGYLYPASIAGVILGGFLSDRFAKASANSKFLIPVIGLCIAAPSIFVASNTSVLPLAIAMFMVYGLTRMFSDANLMPILCLTADPRYRATGYGVLNFFACVIGGIGLYAGGVLRDMQVDLGQIFRFAGVLMFVCVMILLLIRKRTNAGAAS</sequence>
<feature type="transmembrane region" description="Helical" evidence="6">
    <location>
        <begin position="285"/>
        <end position="302"/>
    </location>
</feature>
<evidence type="ECO:0000259" key="7">
    <source>
        <dbReference type="PROSITE" id="PS50850"/>
    </source>
</evidence>